<proteinExistence type="inferred from homology"/>
<feature type="region of interest" description="Disordered" evidence="10">
    <location>
        <begin position="526"/>
        <end position="563"/>
    </location>
</feature>
<dbReference type="EMBL" id="JAVRRL010000045">
    <property type="protein sequence ID" value="KAK5110847.1"/>
    <property type="molecule type" value="Genomic_DNA"/>
</dbReference>
<dbReference type="PANTHER" id="PTHR13205">
    <property type="entry name" value="TRANSMEMBRANE PROTEIN 15-RELATED"/>
    <property type="match status" value="1"/>
</dbReference>
<feature type="transmembrane region" description="Helical" evidence="11">
    <location>
        <begin position="896"/>
        <end position="919"/>
    </location>
</feature>
<evidence type="ECO:0000256" key="5">
    <source>
        <dbReference type="ARBA" id="ARBA00022692"/>
    </source>
</evidence>
<dbReference type="Proteomes" id="UP001310890">
    <property type="component" value="Unassembled WGS sequence"/>
</dbReference>
<evidence type="ECO:0000256" key="9">
    <source>
        <dbReference type="ARBA" id="ARBA00023136"/>
    </source>
</evidence>
<feature type="transmembrane region" description="Helical" evidence="11">
    <location>
        <begin position="195"/>
        <end position="216"/>
    </location>
</feature>
<evidence type="ECO:0000256" key="2">
    <source>
        <dbReference type="ARBA" id="ARBA00010794"/>
    </source>
</evidence>
<gene>
    <name evidence="12" type="ORF">LTR62_005558</name>
</gene>
<comment type="subcellular location">
    <subcellularLocation>
        <location evidence="1">Endoplasmic reticulum membrane</location>
        <topology evidence="1">Multi-pass membrane protein</topology>
    </subcellularLocation>
</comment>
<feature type="transmembrane region" description="Helical" evidence="11">
    <location>
        <begin position="389"/>
        <end position="408"/>
    </location>
</feature>
<dbReference type="EC" id="2.7.1.108" evidence="3"/>
<comment type="similarity">
    <text evidence="2">Belongs to the polyprenol kinase family.</text>
</comment>
<keyword evidence="9 11" id="KW-0472">Membrane</keyword>
<evidence type="ECO:0000256" key="11">
    <source>
        <dbReference type="SAM" id="Phobius"/>
    </source>
</evidence>
<reference evidence="12" key="1">
    <citation type="submission" date="2023-08" db="EMBL/GenBank/DDBJ databases">
        <title>Black Yeasts Isolated from many extreme environments.</title>
        <authorList>
            <person name="Coleine C."/>
            <person name="Stajich J.E."/>
            <person name="Selbmann L."/>
        </authorList>
    </citation>
    <scope>NUCLEOTIDE SEQUENCE</scope>
    <source>
        <strain evidence="12">CCFEE 5401</strain>
    </source>
</reference>
<protein>
    <recommendedName>
        <fullName evidence="3">dolichol kinase</fullName>
        <ecNumber evidence="3">2.7.1.108</ecNumber>
    </recommendedName>
</protein>
<feature type="compositionally biased region" description="Basic and acidic residues" evidence="10">
    <location>
        <begin position="32"/>
        <end position="48"/>
    </location>
</feature>
<dbReference type="GO" id="GO:0043048">
    <property type="term" value="P:dolichyl monophosphate biosynthetic process"/>
    <property type="evidence" value="ECO:0007669"/>
    <property type="project" value="TreeGrafter"/>
</dbReference>
<evidence type="ECO:0000256" key="8">
    <source>
        <dbReference type="ARBA" id="ARBA00022989"/>
    </source>
</evidence>
<feature type="transmembrane region" description="Helical" evidence="11">
    <location>
        <begin position="677"/>
        <end position="701"/>
    </location>
</feature>
<feature type="transmembrane region" description="Helical" evidence="11">
    <location>
        <begin position="414"/>
        <end position="435"/>
    </location>
</feature>
<feature type="transmembrane region" description="Helical" evidence="11">
    <location>
        <begin position="857"/>
        <end position="876"/>
    </location>
</feature>
<feature type="transmembrane region" description="Helical" evidence="11">
    <location>
        <begin position="583"/>
        <end position="604"/>
    </location>
</feature>
<dbReference type="PANTHER" id="PTHR13205:SF15">
    <property type="entry name" value="DOLICHOL KINASE"/>
    <property type="match status" value="1"/>
</dbReference>
<feature type="compositionally biased region" description="Basic and acidic residues" evidence="10">
    <location>
        <begin position="69"/>
        <end position="89"/>
    </location>
</feature>
<keyword evidence="5 11" id="KW-0812">Transmembrane</keyword>
<feature type="region of interest" description="Disordered" evidence="10">
    <location>
        <begin position="23"/>
        <end position="112"/>
    </location>
</feature>
<keyword evidence="8 11" id="KW-1133">Transmembrane helix</keyword>
<keyword evidence="4" id="KW-0808">Transferase</keyword>
<evidence type="ECO:0000256" key="6">
    <source>
        <dbReference type="ARBA" id="ARBA00022777"/>
    </source>
</evidence>
<keyword evidence="6" id="KW-0418">Kinase</keyword>
<feature type="transmembrane region" description="Helical" evidence="11">
    <location>
        <begin position="616"/>
        <end position="634"/>
    </location>
</feature>
<organism evidence="12 13">
    <name type="scientific">Meristemomyces frigidus</name>
    <dbReference type="NCBI Taxonomy" id="1508187"/>
    <lineage>
        <taxon>Eukaryota</taxon>
        <taxon>Fungi</taxon>
        <taxon>Dikarya</taxon>
        <taxon>Ascomycota</taxon>
        <taxon>Pezizomycotina</taxon>
        <taxon>Dothideomycetes</taxon>
        <taxon>Dothideomycetidae</taxon>
        <taxon>Mycosphaerellales</taxon>
        <taxon>Teratosphaeriaceae</taxon>
        <taxon>Meristemomyces</taxon>
    </lineage>
</organism>
<feature type="transmembrane region" description="Helical" evidence="11">
    <location>
        <begin position="775"/>
        <end position="797"/>
    </location>
</feature>
<dbReference type="InterPro" id="IPR032974">
    <property type="entry name" value="Polypren_kinase"/>
</dbReference>
<dbReference type="AlphaFoldDB" id="A0AAN7TEG0"/>
<feature type="transmembrane region" description="Helical" evidence="11">
    <location>
        <begin position="817"/>
        <end position="836"/>
    </location>
</feature>
<feature type="transmembrane region" description="Helical" evidence="11">
    <location>
        <begin position="222"/>
        <end position="242"/>
    </location>
</feature>
<comment type="caution">
    <text evidence="12">The sequence shown here is derived from an EMBL/GenBank/DDBJ whole genome shotgun (WGS) entry which is preliminary data.</text>
</comment>
<feature type="transmembrane region" description="Helical" evidence="11">
    <location>
        <begin position="713"/>
        <end position="743"/>
    </location>
</feature>
<accession>A0AAN7TEG0</accession>
<name>A0AAN7TEG0_9PEZI</name>
<sequence length="945" mass="102852">MTNVKSTIPEQSRLSSETADILNSLTRAPRPYYKDGLETNQDRRRSSDECSLGSRDVVPKQGRHQRHEPKKDGGEHEQQQHGQAERGQYKEVSTGPGSIAASESGTEADDERPAFIKALPSSTLRPRKGLKTGEISDFILLTPSQLDDEGRRIPGDGYFKAKDVEAKSVVEDIQAEQEKLLKVRLGELARRTSEVVLMGVIVVCVLAGKGVLEVALQWKRELLSQIAIIIGLVLAYPVKLSLVDSQAPHMKLWQRFRVPASFDPATVLYPPLLPILVALSVAPNNSAVVIPNIILGLASLPQRLFPRSSRLGGFNALHWLMSIVPLILSEHSNLLGFDGRNTNLYLSKTHSASGLSVETLVSLYPLHQALLVPLHYLTTTSLLVSELHLLSVALINLLLLAISPQMVILKACLWIGGVAVLVLCGPVLHWSVMLARVPRWKLRRNGHTAEERKSLVDAVSEIINLQRATSAFKETEAEDSDADDDVPAASIKEKMTGVPKLFTKIRTTSFGAALYAPQSAIELHTNGFPSDARPQARPRSNTLPPPGATPSVSRRDHSTKRKPRSKLSWCLHLTPQQAERRKWAYAAYVYCAILVIGMLGVRPYVQRKALYGAEPFGWAISYLVGQLPFVRLIIATLSLESWVPLPPPGWVWSWSSFTLPPDVPLLRDGAGAANTRLLLFVYWAAVIVCGLLAVFNLTAFVEVDTRRKVFHGVMVAVLLPTVFIDPCYCALGLALVLAVFLLLEAIRAGQVPPLGVAIGRFVAPYVDGRDLRGPVVISHIFLLIGCAVPLWFSLASVDREGGEPWIGWEIQHNEREAAMLAGAICVGMGDAAASLIGRRYGRHKWIWVGGKSIEGSAAFVAAVTGGLMVGKAWQVLGGWNDTVGSLDGRGGKAGSAMFVIAWAVSLAKAVFCACGASFMEAVLTGANDNVVVPVALWLLVKGVRF</sequence>
<evidence type="ECO:0000313" key="12">
    <source>
        <dbReference type="EMBL" id="KAK5110847.1"/>
    </source>
</evidence>
<evidence type="ECO:0000256" key="3">
    <source>
        <dbReference type="ARBA" id="ARBA00012132"/>
    </source>
</evidence>
<evidence type="ECO:0000313" key="13">
    <source>
        <dbReference type="Proteomes" id="UP001310890"/>
    </source>
</evidence>
<evidence type="ECO:0000256" key="7">
    <source>
        <dbReference type="ARBA" id="ARBA00022824"/>
    </source>
</evidence>
<evidence type="ECO:0000256" key="4">
    <source>
        <dbReference type="ARBA" id="ARBA00022679"/>
    </source>
</evidence>
<dbReference type="GO" id="GO:0005789">
    <property type="term" value="C:endoplasmic reticulum membrane"/>
    <property type="evidence" value="ECO:0007669"/>
    <property type="project" value="UniProtKB-SubCell"/>
</dbReference>
<dbReference type="GO" id="GO:0004168">
    <property type="term" value="F:dolichol kinase activity"/>
    <property type="evidence" value="ECO:0007669"/>
    <property type="project" value="UniProtKB-EC"/>
</dbReference>
<evidence type="ECO:0000256" key="1">
    <source>
        <dbReference type="ARBA" id="ARBA00004477"/>
    </source>
</evidence>
<keyword evidence="7" id="KW-0256">Endoplasmic reticulum</keyword>
<evidence type="ECO:0000256" key="10">
    <source>
        <dbReference type="SAM" id="MobiDB-lite"/>
    </source>
</evidence>